<name>A0A921F4Z1_9ACTN</name>
<reference evidence="3" key="1">
    <citation type="journal article" date="2021" name="PeerJ">
        <title>Extensive microbial diversity within the chicken gut microbiome revealed by metagenomics and culture.</title>
        <authorList>
            <person name="Gilroy R."/>
            <person name="Ravi A."/>
            <person name="Getino M."/>
            <person name="Pursley I."/>
            <person name="Horton D.L."/>
            <person name="Alikhan N.F."/>
            <person name="Baker D."/>
            <person name="Gharbi K."/>
            <person name="Hall N."/>
            <person name="Watson M."/>
            <person name="Adriaenssens E.M."/>
            <person name="Foster-Nyarko E."/>
            <person name="Jarju S."/>
            <person name="Secka A."/>
            <person name="Antonio M."/>
            <person name="Oren A."/>
            <person name="Chaudhuri R.R."/>
            <person name="La Ragione R."/>
            <person name="Hildebrand F."/>
            <person name="Pallen M.J."/>
        </authorList>
    </citation>
    <scope>NUCLEOTIDE SEQUENCE</scope>
    <source>
        <strain evidence="3">ChiGjej1B1-18357</strain>
    </source>
</reference>
<dbReference type="SUPFAM" id="SSF56601">
    <property type="entry name" value="beta-lactamase/transpeptidase-like"/>
    <property type="match status" value="1"/>
</dbReference>
<dbReference type="RefSeq" id="WP_303911652.1">
    <property type="nucleotide sequence ID" value="NZ_DYXM01000108.1"/>
</dbReference>
<feature type="signal peptide" evidence="2">
    <location>
        <begin position="1"/>
        <end position="19"/>
    </location>
</feature>
<evidence type="ECO:0000256" key="1">
    <source>
        <dbReference type="SAM" id="MobiDB-lite"/>
    </source>
</evidence>
<protein>
    <submittedName>
        <fullName evidence="3">Uncharacterized protein</fullName>
    </submittedName>
</protein>
<keyword evidence="2" id="KW-0732">Signal</keyword>
<feature type="chain" id="PRO_5037159480" evidence="2">
    <location>
        <begin position="20"/>
        <end position="324"/>
    </location>
</feature>
<dbReference type="Gene3D" id="3.40.710.10">
    <property type="entry name" value="DD-peptidase/beta-lactamase superfamily"/>
    <property type="match status" value="1"/>
</dbReference>
<evidence type="ECO:0000313" key="4">
    <source>
        <dbReference type="Proteomes" id="UP000776650"/>
    </source>
</evidence>
<comment type="caution">
    <text evidence="3">The sequence shown here is derived from an EMBL/GenBank/DDBJ whole genome shotgun (WGS) entry which is preliminary data.</text>
</comment>
<feature type="region of interest" description="Disordered" evidence="1">
    <location>
        <begin position="62"/>
        <end position="86"/>
    </location>
</feature>
<organism evidence="3 4">
    <name type="scientific">Dietzia timorensis</name>
    <dbReference type="NCBI Taxonomy" id="499555"/>
    <lineage>
        <taxon>Bacteria</taxon>
        <taxon>Bacillati</taxon>
        <taxon>Actinomycetota</taxon>
        <taxon>Actinomycetes</taxon>
        <taxon>Mycobacteriales</taxon>
        <taxon>Dietziaceae</taxon>
        <taxon>Dietzia</taxon>
    </lineage>
</organism>
<dbReference type="AlphaFoldDB" id="A0A921F4Z1"/>
<reference evidence="3" key="2">
    <citation type="submission" date="2021-09" db="EMBL/GenBank/DDBJ databases">
        <authorList>
            <person name="Gilroy R."/>
        </authorList>
    </citation>
    <scope>NUCLEOTIDE SEQUENCE</scope>
    <source>
        <strain evidence="3">ChiGjej1B1-18357</strain>
    </source>
</reference>
<evidence type="ECO:0000313" key="3">
    <source>
        <dbReference type="EMBL" id="HJE90533.1"/>
    </source>
</evidence>
<dbReference type="EMBL" id="DYXM01000108">
    <property type="protein sequence ID" value="HJE90533.1"/>
    <property type="molecule type" value="Genomic_DNA"/>
</dbReference>
<dbReference type="InterPro" id="IPR012338">
    <property type="entry name" value="Beta-lactam/transpept-like"/>
</dbReference>
<sequence>MPSSISTRLRGAGALAASAAVVFPLAGCIPDHEPPARHIADTVVAPAPGAMGVQPGVETVPEVVQSPSQAGPSEVRPPSTVPARPVPATGEALESIGHALPELTGIAIAPVGRAEEVAVFGDLQTGVAWSTSKVPLAIAALRVNPGAATQVRAAITQSDNEAAEALWEGLGGGESAASAVTGVLREARDVTTTVPATRLREGFTVFGQTQWDAANQATFAANLPCLPDSAAVLAEMGSIVPEQRWGLGRIDGARFKGGWGPADTHAGYLARQFGILPTPSGDVAVAVIADAPDLGSAEKKLDAIAQTLTDQLGNLPGGTCPPAA</sequence>
<evidence type="ECO:0000256" key="2">
    <source>
        <dbReference type="SAM" id="SignalP"/>
    </source>
</evidence>
<proteinExistence type="predicted"/>
<accession>A0A921F4Z1</accession>
<gene>
    <name evidence="3" type="ORF">K8V11_05950</name>
</gene>
<dbReference type="Proteomes" id="UP000776650">
    <property type="component" value="Unassembled WGS sequence"/>
</dbReference>